<sequence length="132" mass="15641">MQQAEESRVKVGEDRQTEREEKTENKRNQVDLFARNRVQQPHYELSFIPSAVLQGQRIVKFIFMDLVDEAEKWKNALVSSVFGSSPKFQGMERFAMNKWNRGSKIYQLWHKLMELRKLSKEFVGISEKGWCL</sequence>
<dbReference type="Gramene" id="Manes.11G091374.1.v8.1">
    <property type="protein sequence ID" value="Manes.11G091374.1.v8.1.CDS"/>
    <property type="gene ID" value="Manes.11G091374.v8.1"/>
</dbReference>
<organism evidence="2">
    <name type="scientific">Manihot esculenta</name>
    <name type="common">Cassava</name>
    <name type="synonym">Jatropha manihot</name>
    <dbReference type="NCBI Taxonomy" id="3983"/>
    <lineage>
        <taxon>Eukaryota</taxon>
        <taxon>Viridiplantae</taxon>
        <taxon>Streptophyta</taxon>
        <taxon>Embryophyta</taxon>
        <taxon>Tracheophyta</taxon>
        <taxon>Spermatophyta</taxon>
        <taxon>Magnoliopsida</taxon>
        <taxon>eudicotyledons</taxon>
        <taxon>Gunneridae</taxon>
        <taxon>Pentapetalae</taxon>
        <taxon>rosids</taxon>
        <taxon>fabids</taxon>
        <taxon>Malpighiales</taxon>
        <taxon>Euphorbiaceae</taxon>
        <taxon>Crotonoideae</taxon>
        <taxon>Manihoteae</taxon>
        <taxon>Manihot</taxon>
    </lineage>
</organism>
<name>A0A199UAB1_MANES</name>
<accession>A0A199UAB1</accession>
<evidence type="ECO:0000313" key="2">
    <source>
        <dbReference type="EMBL" id="OAY21551.1"/>
    </source>
</evidence>
<dbReference type="PANTHER" id="PTHR33233:SF14">
    <property type="entry name" value="ENDONUCLEASE_EXONUCLEASE_PHOSPHATASE"/>
    <property type="match status" value="1"/>
</dbReference>
<feature type="region of interest" description="Disordered" evidence="1">
    <location>
        <begin position="1"/>
        <end position="28"/>
    </location>
</feature>
<dbReference type="OrthoDB" id="1939300at2759"/>
<dbReference type="AlphaFoldDB" id="A0A199UAB1"/>
<protein>
    <submittedName>
        <fullName evidence="2">Uncharacterized protein</fullName>
    </submittedName>
</protein>
<proteinExistence type="predicted"/>
<reference evidence="2" key="1">
    <citation type="submission" date="2016-02" db="EMBL/GenBank/DDBJ databases">
        <title>WGS assembly of Manihot esculenta.</title>
        <authorList>
            <person name="Bredeson J.V."/>
            <person name="Prochnik S.E."/>
            <person name="Lyons J.B."/>
            <person name="Schmutz J."/>
            <person name="Grimwood J."/>
            <person name="Vrebalov J."/>
            <person name="Bart R.S."/>
            <person name="Amuge T."/>
            <person name="Ferguson M.E."/>
            <person name="Green R."/>
            <person name="Putnam N."/>
            <person name="Stites J."/>
            <person name="Rounsley S."/>
            <person name="Rokhsar D.S."/>
        </authorList>
    </citation>
    <scope>NUCLEOTIDE SEQUENCE [LARGE SCALE GENOMIC DNA]</scope>
    <source>
        <tissue evidence="2">Leaf</tissue>
    </source>
</reference>
<dbReference type="EMBL" id="KV450793">
    <property type="protein sequence ID" value="OAY21551.1"/>
    <property type="molecule type" value="Genomic_DNA"/>
</dbReference>
<dbReference type="PANTHER" id="PTHR33233">
    <property type="entry name" value="ENDONUCLEASE/EXONUCLEASE/PHOSPHATASE"/>
    <property type="match status" value="1"/>
</dbReference>
<gene>
    <name evidence="2" type="ORF">MANES_S078200</name>
</gene>
<evidence type="ECO:0000256" key="1">
    <source>
        <dbReference type="SAM" id="MobiDB-lite"/>
    </source>
</evidence>